<dbReference type="AlphaFoldDB" id="A0A5N5J974"/>
<dbReference type="EMBL" id="VDCV01000018">
    <property type="protein sequence ID" value="KAB5513903.1"/>
    <property type="molecule type" value="Genomic_DNA"/>
</dbReference>
<evidence type="ECO:0000313" key="2">
    <source>
        <dbReference type="Proteomes" id="UP000326939"/>
    </source>
</evidence>
<organism evidence="1 2">
    <name type="scientific">Salix brachista</name>
    <dbReference type="NCBI Taxonomy" id="2182728"/>
    <lineage>
        <taxon>Eukaryota</taxon>
        <taxon>Viridiplantae</taxon>
        <taxon>Streptophyta</taxon>
        <taxon>Embryophyta</taxon>
        <taxon>Tracheophyta</taxon>
        <taxon>Spermatophyta</taxon>
        <taxon>Magnoliopsida</taxon>
        <taxon>eudicotyledons</taxon>
        <taxon>Gunneridae</taxon>
        <taxon>Pentapetalae</taxon>
        <taxon>rosids</taxon>
        <taxon>fabids</taxon>
        <taxon>Malpighiales</taxon>
        <taxon>Salicaceae</taxon>
        <taxon>Saliceae</taxon>
        <taxon>Salix</taxon>
    </lineage>
</organism>
<proteinExistence type="predicted"/>
<gene>
    <name evidence="1" type="ORF">DKX38_027809</name>
</gene>
<sequence>MEDIGSIRLSWLVMGDFNEILTAKMRNQVAVVLDSYGTDKRVKGIVVGCLKMGFGKTAMRIKFPDLCVKQAHAKATDPPFWKVICKVWPQVITGTAWSIGNDWNVRFWKDKWLDNFWVSTEHTRQELTEEESNVTVAAMVDTNNRWKWEVFAHMLPSMRAAMTLSGHRPPSEDMATDAIYWYRSRSVSSL</sequence>
<accession>A0A5N5J974</accession>
<comment type="caution">
    <text evidence="1">The sequence shown here is derived from an EMBL/GenBank/DDBJ whole genome shotgun (WGS) entry which is preliminary data.</text>
</comment>
<reference evidence="2" key="1">
    <citation type="journal article" date="2019" name="Gigascience">
        <title>De novo genome assembly of the endangered Acer yangbiense, a plant species with extremely small populations endemic to Yunnan Province, China.</title>
        <authorList>
            <person name="Yang J."/>
            <person name="Wariss H.M."/>
            <person name="Tao L."/>
            <person name="Zhang R."/>
            <person name="Yun Q."/>
            <person name="Hollingsworth P."/>
            <person name="Dao Z."/>
            <person name="Luo G."/>
            <person name="Guo H."/>
            <person name="Ma Y."/>
            <person name="Sun W."/>
        </authorList>
    </citation>
    <scope>NUCLEOTIDE SEQUENCE [LARGE SCALE GENOMIC DNA]</scope>
    <source>
        <strain evidence="2">cv. br00</strain>
    </source>
</reference>
<evidence type="ECO:0000313" key="1">
    <source>
        <dbReference type="EMBL" id="KAB5513903.1"/>
    </source>
</evidence>
<protein>
    <submittedName>
        <fullName evidence="1">Uncharacterized protein</fullName>
    </submittedName>
</protein>
<name>A0A5N5J974_9ROSI</name>
<keyword evidence="2" id="KW-1185">Reference proteome</keyword>
<dbReference type="Proteomes" id="UP000326939">
    <property type="component" value="Chromosome 18"/>
</dbReference>